<evidence type="ECO:0000256" key="7">
    <source>
        <dbReference type="SAM" id="Coils"/>
    </source>
</evidence>
<feature type="compositionally biased region" description="Basic and acidic residues" evidence="8">
    <location>
        <begin position="461"/>
        <end position="473"/>
    </location>
</feature>
<dbReference type="InterPro" id="IPR029058">
    <property type="entry name" value="AB_hydrolase_fold"/>
</dbReference>
<dbReference type="GO" id="GO:0016020">
    <property type="term" value="C:membrane"/>
    <property type="evidence" value="ECO:0007669"/>
    <property type="project" value="UniProtKB-SubCell"/>
</dbReference>
<evidence type="ECO:0000256" key="3">
    <source>
        <dbReference type="ARBA" id="ARBA00004370"/>
    </source>
</evidence>
<feature type="coiled-coil region" evidence="7">
    <location>
        <begin position="258"/>
        <end position="305"/>
    </location>
</feature>
<dbReference type="PANTHER" id="PTHR48182">
    <property type="entry name" value="PROTEIN SERAC1"/>
    <property type="match status" value="1"/>
</dbReference>
<name>A0A194WAJ2_CYTMA</name>
<feature type="compositionally biased region" description="Polar residues" evidence="8">
    <location>
        <begin position="424"/>
        <end position="438"/>
    </location>
</feature>
<protein>
    <submittedName>
        <fullName evidence="9">Protein SERAC1</fullName>
    </submittedName>
</protein>
<dbReference type="GO" id="GO:0005783">
    <property type="term" value="C:endoplasmic reticulum"/>
    <property type="evidence" value="ECO:0007669"/>
    <property type="project" value="UniProtKB-SubCell"/>
</dbReference>
<feature type="coiled-coil region" evidence="7">
    <location>
        <begin position="165"/>
        <end position="192"/>
    </location>
</feature>
<keyword evidence="4" id="KW-0256">Endoplasmic reticulum</keyword>
<evidence type="ECO:0000313" key="9">
    <source>
        <dbReference type="EMBL" id="KUI73098.1"/>
    </source>
</evidence>
<proteinExistence type="predicted"/>
<keyword evidence="7" id="KW-0175">Coiled coil</keyword>
<keyword evidence="10" id="KW-1185">Reference proteome</keyword>
<dbReference type="InterPro" id="IPR052374">
    <property type="entry name" value="SERAC1"/>
</dbReference>
<feature type="region of interest" description="Disordered" evidence="8">
    <location>
        <begin position="412"/>
        <end position="499"/>
    </location>
</feature>
<evidence type="ECO:0000313" key="10">
    <source>
        <dbReference type="Proteomes" id="UP000078559"/>
    </source>
</evidence>
<evidence type="ECO:0000256" key="5">
    <source>
        <dbReference type="ARBA" id="ARBA00023128"/>
    </source>
</evidence>
<evidence type="ECO:0000256" key="2">
    <source>
        <dbReference type="ARBA" id="ARBA00004240"/>
    </source>
</evidence>
<reference evidence="9" key="1">
    <citation type="submission" date="2014-12" db="EMBL/GenBank/DDBJ databases">
        <title>Genome Sequence of Valsa Canker Pathogens Uncovers a Specific Adaption of Colonization on Woody Bark.</title>
        <authorList>
            <person name="Yin Z."/>
            <person name="Liu H."/>
            <person name="Gao X."/>
            <person name="Li Z."/>
            <person name="Song N."/>
            <person name="Ke X."/>
            <person name="Dai Q."/>
            <person name="Wu Y."/>
            <person name="Sun Y."/>
            <person name="Xu J.-R."/>
            <person name="Kang Z.K."/>
            <person name="Wang L."/>
            <person name="Huang L."/>
        </authorList>
    </citation>
    <scope>NUCLEOTIDE SEQUENCE [LARGE SCALE GENOMIC DNA]</scope>
    <source>
        <strain evidence="9">03-8</strain>
    </source>
</reference>
<dbReference type="GO" id="GO:0005739">
    <property type="term" value="C:mitochondrion"/>
    <property type="evidence" value="ECO:0007669"/>
    <property type="project" value="UniProtKB-SubCell"/>
</dbReference>
<dbReference type="Proteomes" id="UP000078559">
    <property type="component" value="Chromosome 10"/>
</dbReference>
<organism evidence="9 10">
    <name type="scientific">Cytospora mali</name>
    <name type="common">Apple Valsa canker fungus</name>
    <name type="synonym">Valsa mali</name>
    <dbReference type="NCBI Taxonomy" id="578113"/>
    <lineage>
        <taxon>Eukaryota</taxon>
        <taxon>Fungi</taxon>
        <taxon>Dikarya</taxon>
        <taxon>Ascomycota</taxon>
        <taxon>Pezizomycotina</taxon>
        <taxon>Sordariomycetes</taxon>
        <taxon>Sordariomycetidae</taxon>
        <taxon>Diaporthales</taxon>
        <taxon>Cytosporaceae</taxon>
        <taxon>Cytospora</taxon>
    </lineage>
</organism>
<dbReference type="EMBL" id="CM003107">
    <property type="protein sequence ID" value="KUI73098.1"/>
    <property type="molecule type" value="Genomic_DNA"/>
</dbReference>
<dbReference type="PANTHER" id="PTHR48182:SF2">
    <property type="entry name" value="PROTEIN SERAC1"/>
    <property type="match status" value="1"/>
</dbReference>
<accession>A0A194WAJ2</accession>
<dbReference type="SMR" id="A0A194WAJ2"/>
<dbReference type="AlphaFoldDB" id="A0A194WAJ2"/>
<dbReference type="OrthoDB" id="5086500at2759"/>
<comment type="subcellular location">
    <subcellularLocation>
        <location evidence="2">Endoplasmic reticulum</location>
    </subcellularLocation>
    <subcellularLocation>
        <location evidence="3">Membrane</location>
    </subcellularLocation>
    <subcellularLocation>
        <location evidence="1">Mitochondrion</location>
    </subcellularLocation>
</comment>
<evidence type="ECO:0000256" key="8">
    <source>
        <dbReference type="SAM" id="MobiDB-lite"/>
    </source>
</evidence>
<evidence type="ECO:0000256" key="1">
    <source>
        <dbReference type="ARBA" id="ARBA00004173"/>
    </source>
</evidence>
<keyword evidence="5" id="KW-0496">Mitochondrion</keyword>
<dbReference type="Gene3D" id="3.40.50.1820">
    <property type="entry name" value="alpha/beta hydrolase"/>
    <property type="match status" value="1"/>
</dbReference>
<evidence type="ECO:0000256" key="4">
    <source>
        <dbReference type="ARBA" id="ARBA00022824"/>
    </source>
</evidence>
<dbReference type="SUPFAM" id="SSF53474">
    <property type="entry name" value="alpha/beta-Hydrolases"/>
    <property type="match status" value="1"/>
</dbReference>
<evidence type="ECO:0000256" key="6">
    <source>
        <dbReference type="ARBA" id="ARBA00023136"/>
    </source>
</evidence>
<gene>
    <name evidence="9" type="ORF">VM1G_08748</name>
</gene>
<sequence length="551" mass="61817">MKAQRPIIFVAHSLGGIVIKEFLHVASNTGHDDLSSCVCGILFLGTPHRGSYTASFMDVVSGVLKPLLGRPANTVIKDLSSNSRHLQELDQLLRFRLAKIDIYSFYELLPMSPMKEPIVERHSALLNIPSEIEQIGLEANHRQMYKPPDRNHFIYETITQRIVSVMNKQIDKEQYTNDLMEMTNKLAEKQMEHTLELTKELHESQTYPNATPVVAIFQQTLSFHVNRTMEPVPPQTNGFEELLKSLPTHKVKILVDGIQKLMDRAKSLQDLLLETERQNERRKAQSRIEAERMIVAQKVQELQRENSHLKAALSQGTDGHAGPQHPQVPQFGHFLQQSPSIPEPLPASDDGLRSFDLPQPIHRNDQTPCGAGSPVVVRAMKRAPPYRMFVDKLRHSPEMDNSLELISSPQSLLGSQQPGLHQVHTGQDTSPYTNQQAQHRQEVPVGVDVDASSRKRGGNHRVADPDAMKEVAELRPAPPRGRKRQAASMEIPSPSKPWGLMSTALPGADQATVLTENRKQMRLIVGNLNGMMQLWQRILESGEPALDSSET</sequence>
<keyword evidence="6" id="KW-0472">Membrane</keyword>